<name>A0AAE0IWF9_9PEZI</name>
<evidence type="ECO:0000256" key="2">
    <source>
        <dbReference type="ARBA" id="ARBA00022554"/>
    </source>
</evidence>
<dbReference type="InterPro" id="IPR036871">
    <property type="entry name" value="PX_dom_sf"/>
</dbReference>
<dbReference type="PANTHER" id="PTHR22775:SF3">
    <property type="entry name" value="SORTING NEXIN-13"/>
    <property type="match status" value="1"/>
</dbReference>
<dbReference type="EMBL" id="JAUEPO010000002">
    <property type="protein sequence ID" value="KAK3332558.1"/>
    <property type="molecule type" value="Genomic_DNA"/>
</dbReference>
<dbReference type="GO" id="GO:0035091">
    <property type="term" value="F:phosphatidylinositol binding"/>
    <property type="evidence" value="ECO:0007669"/>
    <property type="project" value="InterPro"/>
</dbReference>
<feature type="region of interest" description="Disordered" evidence="5">
    <location>
        <begin position="334"/>
        <end position="354"/>
    </location>
</feature>
<feature type="domain" description="T-SNARE coiled-coil homology" evidence="6">
    <location>
        <begin position="281"/>
        <end position="327"/>
    </location>
</feature>
<sequence length="428" mass="45658">MAPPAEISIPTTSLSTPTDGSKPYTLYNITLRLPLRSFVVQKRYSDFLALHQTLVSLVGSPPPAPLPSKSWFKSTVSSPELTEDRRASLERYLRAIAEPPDRRWRDTSAWRAFLNLPSSSTTHSAASASGVSIGAGRVPPAIGLRDANLAAASDPGTWLDLHREMKGALHEARVALGRRDSARENSAKVEAGAAAKRAVERDGLDKLSSSLAAAGTAGSGGARHTGVASQSDRVALMGGAGAGVGSSAAGARPGGRVLGAPLPETERTRELDNTGLLQLQRDTMREQDEDVEALARIVRRQKEMGMAIHDEVNRHVDMLNRVNEDADVVGRKLGVAKERDGDEDDDDDDDIQQYEGHETREDIVVIGDGNGSGGGGGLVYNVLLLVVKCVLAGAHAVVMLRLLLRSVSEALVWLVDLVMLLLLAKPRS</sequence>
<dbReference type="Proteomes" id="UP001286456">
    <property type="component" value="Unassembled WGS sequence"/>
</dbReference>
<evidence type="ECO:0000256" key="1">
    <source>
        <dbReference type="ARBA" id="ARBA00004116"/>
    </source>
</evidence>
<evidence type="ECO:0000259" key="6">
    <source>
        <dbReference type="PROSITE" id="PS50192"/>
    </source>
</evidence>
<dbReference type="GO" id="GO:0097576">
    <property type="term" value="P:vacuole fusion"/>
    <property type="evidence" value="ECO:0007669"/>
    <property type="project" value="UniProtKB-ARBA"/>
</dbReference>
<evidence type="ECO:0000313" key="9">
    <source>
        <dbReference type="Proteomes" id="UP001286456"/>
    </source>
</evidence>
<feature type="compositionally biased region" description="Acidic residues" evidence="5">
    <location>
        <begin position="341"/>
        <end position="352"/>
    </location>
</feature>
<dbReference type="FunFam" id="3.30.1520.10:FF:000052">
    <property type="entry name" value="Putative SNARE complex subunit (Vam7)"/>
    <property type="match status" value="1"/>
</dbReference>
<evidence type="ECO:0000256" key="5">
    <source>
        <dbReference type="SAM" id="MobiDB-lite"/>
    </source>
</evidence>
<dbReference type="SMART" id="SM00312">
    <property type="entry name" value="PX"/>
    <property type="match status" value="1"/>
</dbReference>
<evidence type="ECO:0000313" key="8">
    <source>
        <dbReference type="EMBL" id="KAK3332558.1"/>
    </source>
</evidence>
<dbReference type="CDD" id="cd15858">
    <property type="entry name" value="SNARE_VAM7"/>
    <property type="match status" value="1"/>
</dbReference>
<evidence type="ECO:0000256" key="4">
    <source>
        <dbReference type="ARBA" id="ARBA00054927"/>
    </source>
</evidence>
<evidence type="ECO:0000259" key="7">
    <source>
        <dbReference type="PROSITE" id="PS50195"/>
    </source>
</evidence>
<dbReference type="PROSITE" id="PS50192">
    <property type="entry name" value="T_SNARE"/>
    <property type="match status" value="1"/>
</dbReference>
<gene>
    <name evidence="8" type="ORF">B0T19DRAFT_398314</name>
</gene>
<keyword evidence="2" id="KW-0926">Vacuole</keyword>
<dbReference type="GO" id="GO:0000329">
    <property type="term" value="C:fungal-type vacuole membrane"/>
    <property type="evidence" value="ECO:0007669"/>
    <property type="project" value="UniProtKB-ARBA"/>
</dbReference>
<dbReference type="GO" id="GO:0016192">
    <property type="term" value="P:vesicle-mediated transport"/>
    <property type="evidence" value="ECO:0007669"/>
    <property type="project" value="UniProtKB-ARBA"/>
</dbReference>
<keyword evidence="3" id="KW-0175">Coiled coil</keyword>
<accession>A0AAE0IWF9</accession>
<protein>
    <recommendedName>
        <fullName evidence="10">PX domain-containing protein</fullName>
    </recommendedName>
</protein>
<dbReference type="CDD" id="cd06897">
    <property type="entry name" value="PX_SNARE"/>
    <property type="match status" value="1"/>
</dbReference>
<dbReference type="SUPFAM" id="SSF58038">
    <property type="entry name" value="SNARE fusion complex"/>
    <property type="match status" value="1"/>
</dbReference>
<comment type="subcellular location">
    <subcellularLocation>
        <location evidence="1">Vacuole</location>
    </subcellularLocation>
</comment>
<organism evidence="8 9">
    <name type="scientific">Cercophora scortea</name>
    <dbReference type="NCBI Taxonomy" id="314031"/>
    <lineage>
        <taxon>Eukaryota</taxon>
        <taxon>Fungi</taxon>
        <taxon>Dikarya</taxon>
        <taxon>Ascomycota</taxon>
        <taxon>Pezizomycotina</taxon>
        <taxon>Sordariomycetes</taxon>
        <taxon>Sordariomycetidae</taxon>
        <taxon>Sordariales</taxon>
        <taxon>Lasiosphaeriaceae</taxon>
        <taxon>Cercophora</taxon>
    </lineage>
</organism>
<dbReference type="InterPro" id="IPR001683">
    <property type="entry name" value="PX_dom"/>
</dbReference>
<dbReference type="FunFam" id="1.20.5.110:FF:000058">
    <property type="entry name" value="VAM7p Vacuolar SNARE protein"/>
    <property type="match status" value="1"/>
</dbReference>
<proteinExistence type="predicted"/>
<reference evidence="8" key="2">
    <citation type="submission" date="2023-06" db="EMBL/GenBank/DDBJ databases">
        <authorList>
            <consortium name="Lawrence Berkeley National Laboratory"/>
            <person name="Haridas S."/>
            <person name="Hensen N."/>
            <person name="Bonometti L."/>
            <person name="Westerberg I."/>
            <person name="Brannstrom I.O."/>
            <person name="Guillou S."/>
            <person name="Cros-Aarteil S."/>
            <person name="Calhoun S."/>
            <person name="Kuo A."/>
            <person name="Mondo S."/>
            <person name="Pangilinan J."/>
            <person name="Riley R."/>
            <person name="Labutti K."/>
            <person name="Andreopoulos B."/>
            <person name="Lipzen A."/>
            <person name="Chen C."/>
            <person name="Yanf M."/>
            <person name="Daum C."/>
            <person name="Ng V."/>
            <person name="Clum A."/>
            <person name="Steindorff A."/>
            <person name="Ohm R."/>
            <person name="Martin F."/>
            <person name="Silar P."/>
            <person name="Natvig D."/>
            <person name="Lalanne C."/>
            <person name="Gautier V."/>
            <person name="Ament-Velasquez S.L."/>
            <person name="Kruys A."/>
            <person name="Hutchinson M.I."/>
            <person name="Powell A.J."/>
            <person name="Barry K."/>
            <person name="Miller A.N."/>
            <person name="Grigoriev I.V."/>
            <person name="Debuchy R."/>
            <person name="Gladieux P."/>
            <person name="Thoren M.H."/>
            <person name="Johannesson H."/>
        </authorList>
    </citation>
    <scope>NUCLEOTIDE SEQUENCE</scope>
    <source>
        <strain evidence="8">SMH4131-1</strain>
    </source>
</reference>
<dbReference type="GO" id="GO:0007034">
    <property type="term" value="P:vacuolar transport"/>
    <property type="evidence" value="ECO:0007669"/>
    <property type="project" value="UniProtKB-ARBA"/>
</dbReference>
<evidence type="ECO:0000256" key="3">
    <source>
        <dbReference type="ARBA" id="ARBA00023054"/>
    </source>
</evidence>
<dbReference type="SUPFAM" id="SSF64268">
    <property type="entry name" value="PX domain"/>
    <property type="match status" value="1"/>
</dbReference>
<dbReference type="Pfam" id="PF00787">
    <property type="entry name" value="PX"/>
    <property type="match status" value="1"/>
</dbReference>
<comment type="function">
    <text evidence="4">Essential for proper morphogenesis of the vacuole. May exist as structural reinforcement on the surface of the vacuolar membrane and be required for maintenance against rupture by osmotic pressure.</text>
</comment>
<dbReference type="InterPro" id="IPR000727">
    <property type="entry name" value="T_SNARE_dom"/>
</dbReference>
<dbReference type="PROSITE" id="PS50195">
    <property type="entry name" value="PX"/>
    <property type="match status" value="1"/>
</dbReference>
<keyword evidence="9" id="KW-1185">Reference proteome</keyword>
<dbReference type="PANTHER" id="PTHR22775">
    <property type="entry name" value="SORTING NEXIN"/>
    <property type="match status" value="1"/>
</dbReference>
<dbReference type="Gene3D" id="3.30.1520.10">
    <property type="entry name" value="Phox-like domain"/>
    <property type="match status" value="1"/>
</dbReference>
<feature type="region of interest" description="Disordered" evidence="5">
    <location>
        <begin position="179"/>
        <end position="200"/>
    </location>
</feature>
<reference evidence="8" key="1">
    <citation type="journal article" date="2023" name="Mol. Phylogenet. Evol.">
        <title>Genome-scale phylogeny and comparative genomics of the fungal order Sordariales.</title>
        <authorList>
            <person name="Hensen N."/>
            <person name="Bonometti L."/>
            <person name="Westerberg I."/>
            <person name="Brannstrom I.O."/>
            <person name="Guillou S."/>
            <person name="Cros-Aarteil S."/>
            <person name="Calhoun S."/>
            <person name="Haridas S."/>
            <person name="Kuo A."/>
            <person name="Mondo S."/>
            <person name="Pangilinan J."/>
            <person name="Riley R."/>
            <person name="LaButti K."/>
            <person name="Andreopoulos B."/>
            <person name="Lipzen A."/>
            <person name="Chen C."/>
            <person name="Yan M."/>
            <person name="Daum C."/>
            <person name="Ng V."/>
            <person name="Clum A."/>
            <person name="Steindorff A."/>
            <person name="Ohm R.A."/>
            <person name="Martin F."/>
            <person name="Silar P."/>
            <person name="Natvig D.O."/>
            <person name="Lalanne C."/>
            <person name="Gautier V."/>
            <person name="Ament-Velasquez S.L."/>
            <person name="Kruys A."/>
            <person name="Hutchinson M.I."/>
            <person name="Powell A.J."/>
            <person name="Barry K."/>
            <person name="Miller A.N."/>
            <person name="Grigoriev I.V."/>
            <person name="Debuchy R."/>
            <person name="Gladieux P."/>
            <person name="Hiltunen Thoren M."/>
            <person name="Johannesson H."/>
        </authorList>
    </citation>
    <scope>NUCLEOTIDE SEQUENCE</scope>
    <source>
        <strain evidence="8">SMH4131-1</strain>
    </source>
</reference>
<comment type="caution">
    <text evidence="8">The sequence shown here is derived from an EMBL/GenBank/DDBJ whole genome shotgun (WGS) entry which is preliminary data.</text>
</comment>
<dbReference type="Gene3D" id="1.20.5.110">
    <property type="match status" value="1"/>
</dbReference>
<dbReference type="AlphaFoldDB" id="A0AAE0IWF9"/>
<evidence type="ECO:0008006" key="10">
    <source>
        <dbReference type="Google" id="ProtNLM"/>
    </source>
</evidence>
<feature type="domain" description="PX" evidence="7">
    <location>
        <begin position="5"/>
        <end position="120"/>
    </location>
</feature>